<sequence>MWHWIWFPPKSDNQIITRQHKVQELKFISKGSSLQQMELNTTQSTQEIAGHGSSPYISVLASHEGLLRQKAFLVIGINTAFSSRKRRDSVRKTWMPQGAKLQQLEREKGILIRFTIGHRSTLFPNKKNHLKIVWPSM</sequence>
<protein>
    <submittedName>
        <fullName evidence="1">Uncharacterized protein</fullName>
    </submittedName>
</protein>
<comment type="caution">
    <text evidence="1">The sequence shown here is derived from an EMBL/GenBank/DDBJ whole genome shotgun (WGS) entry which is preliminary data.</text>
</comment>
<evidence type="ECO:0000313" key="1">
    <source>
        <dbReference type="EMBL" id="KAJ8635919.1"/>
    </source>
</evidence>
<organism evidence="1 2">
    <name type="scientific">Persea americana</name>
    <name type="common">Avocado</name>
    <dbReference type="NCBI Taxonomy" id="3435"/>
    <lineage>
        <taxon>Eukaryota</taxon>
        <taxon>Viridiplantae</taxon>
        <taxon>Streptophyta</taxon>
        <taxon>Embryophyta</taxon>
        <taxon>Tracheophyta</taxon>
        <taxon>Spermatophyta</taxon>
        <taxon>Magnoliopsida</taxon>
        <taxon>Magnoliidae</taxon>
        <taxon>Laurales</taxon>
        <taxon>Lauraceae</taxon>
        <taxon>Persea</taxon>
    </lineage>
</organism>
<name>A0ACC2LR51_PERAE</name>
<gene>
    <name evidence="1" type="ORF">MRB53_010186</name>
</gene>
<evidence type="ECO:0000313" key="2">
    <source>
        <dbReference type="Proteomes" id="UP001234297"/>
    </source>
</evidence>
<reference evidence="1 2" key="1">
    <citation type="journal article" date="2022" name="Hortic Res">
        <title>A haplotype resolved chromosomal level avocado genome allows analysis of novel avocado genes.</title>
        <authorList>
            <person name="Nath O."/>
            <person name="Fletcher S.J."/>
            <person name="Hayward A."/>
            <person name="Shaw L.M."/>
            <person name="Masouleh A.K."/>
            <person name="Furtado A."/>
            <person name="Henry R.J."/>
            <person name="Mitter N."/>
        </authorList>
    </citation>
    <scope>NUCLEOTIDE SEQUENCE [LARGE SCALE GENOMIC DNA]</scope>
    <source>
        <strain evidence="2">cv. Hass</strain>
    </source>
</reference>
<dbReference type="EMBL" id="CM056811">
    <property type="protein sequence ID" value="KAJ8635919.1"/>
    <property type="molecule type" value="Genomic_DNA"/>
</dbReference>
<keyword evidence="2" id="KW-1185">Reference proteome</keyword>
<dbReference type="Proteomes" id="UP001234297">
    <property type="component" value="Chromosome 3"/>
</dbReference>
<accession>A0ACC2LR51</accession>
<proteinExistence type="predicted"/>